<evidence type="ECO:0000256" key="1">
    <source>
        <dbReference type="SAM" id="SignalP"/>
    </source>
</evidence>
<accession>A0A6A5TG42</accession>
<evidence type="ECO:0000313" key="2">
    <source>
        <dbReference type="EMBL" id="KAF1951551.1"/>
    </source>
</evidence>
<dbReference type="Proteomes" id="UP000800035">
    <property type="component" value="Unassembled WGS sequence"/>
</dbReference>
<keyword evidence="1" id="KW-0732">Signal</keyword>
<dbReference type="AlphaFoldDB" id="A0A6A5TG42"/>
<feature type="chain" id="PRO_5025497075" evidence="1">
    <location>
        <begin position="21"/>
        <end position="180"/>
    </location>
</feature>
<proteinExistence type="predicted"/>
<evidence type="ECO:0000313" key="3">
    <source>
        <dbReference type="Proteomes" id="UP000800035"/>
    </source>
</evidence>
<protein>
    <submittedName>
        <fullName evidence="2">Uncharacterized protein</fullName>
    </submittedName>
</protein>
<feature type="signal peptide" evidence="1">
    <location>
        <begin position="1"/>
        <end position="20"/>
    </location>
</feature>
<reference evidence="2" key="1">
    <citation type="journal article" date="2020" name="Stud. Mycol.">
        <title>101 Dothideomycetes genomes: a test case for predicting lifestyles and emergence of pathogens.</title>
        <authorList>
            <person name="Haridas S."/>
            <person name="Albert R."/>
            <person name="Binder M."/>
            <person name="Bloem J."/>
            <person name="Labutti K."/>
            <person name="Salamov A."/>
            <person name="Andreopoulos B."/>
            <person name="Baker S."/>
            <person name="Barry K."/>
            <person name="Bills G."/>
            <person name="Bluhm B."/>
            <person name="Cannon C."/>
            <person name="Castanera R."/>
            <person name="Culley D."/>
            <person name="Daum C."/>
            <person name="Ezra D."/>
            <person name="Gonzalez J."/>
            <person name="Henrissat B."/>
            <person name="Kuo A."/>
            <person name="Liang C."/>
            <person name="Lipzen A."/>
            <person name="Lutzoni F."/>
            <person name="Magnuson J."/>
            <person name="Mondo S."/>
            <person name="Nolan M."/>
            <person name="Ohm R."/>
            <person name="Pangilinan J."/>
            <person name="Park H.-J."/>
            <person name="Ramirez L."/>
            <person name="Alfaro M."/>
            <person name="Sun H."/>
            <person name="Tritt A."/>
            <person name="Yoshinaga Y."/>
            <person name="Zwiers L.-H."/>
            <person name="Turgeon B."/>
            <person name="Goodwin S."/>
            <person name="Spatafora J."/>
            <person name="Crous P."/>
            <person name="Grigoriev I."/>
        </authorList>
    </citation>
    <scope>NUCLEOTIDE SEQUENCE</scope>
    <source>
        <strain evidence="2">CBS 675.92</strain>
    </source>
</reference>
<dbReference type="EMBL" id="ML977016">
    <property type="protein sequence ID" value="KAF1951551.1"/>
    <property type="molecule type" value="Genomic_DNA"/>
</dbReference>
<dbReference type="OrthoDB" id="10399982at2759"/>
<gene>
    <name evidence="2" type="ORF">CC80DRAFT_574955</name>
</gene>
<name>A0A6A5TG42_9PLEO</name>
<organism evidence="2 3">
    <name type="scientific">Byssothecium circinans</name>
    <dbReference type="NCBI Taxonomy" id="147558"/>
    <lineage>
        <taxon>Eukaryota</taxon>
        <taxon>Fungi</taxon>
        <taxon>Dikarya</taxon>
        <taxon>Ascomycota</taxon>
        <taxon>Pezizomycotina</taxon>
        <taxon>Dothideomycetes</taxon>
        <taxon>Pleosporomycetidae</taxon>
        <taxon>Pleosporales</taxon>
        <taxon>Massarineae</taxon>
        <taxon>Massarinaceae</taxon>
        <taxon>Byssothecium</taxon>
    </lineage>
</organism>
<sequence length="180" mass="20773">MPFIRMLLLLFLSLITHTAASPLTPAVIPSFTDRTNRDTSLTARDEPLCHFKVGLMKSCNSEGYSIRVFDITDPWGKNVEGVENQGRWLHNIEKGEVTIGKIAGIPMTATYFPREGDRIDQVLFIYPMQMWYDFDGHCSDRTPWAGDGWNGDLNHCPAKWYFYYRNFKCAMKCEFEKKSI</sequence>
<keyword evidence="3" id="KW-1185">Reference proteome</keyword>